<proteinExistence type="predicted"/>
<accession>A0A9X3F034</accession>
<dbReference type="EMBL" id="JAPNKE010000002">
    <property type="protein sequence ID" value="MCY1008991.1"/>
    <property type="molecule type" value="Genomic_DNA"/>
</dbReference>
<keyword evidence="2" id="KW-1185">Reference proteome</keyword>
<dbReference type="Proteomes" id="UP001150924">
    <property type="component" value="Unassembled WGS sequence"/>
</dbReference>
<comment type="caution">
    <text evidence="1">The sequence shown here is derived from an EMBL/GenBank/DDBJ whole genome shotgun (WGS) entry which is preliminary data.</text>
</comment>
<dbReference type="RefSeq" id="WP_267771645.1">
    <property type="nucleotide sequence ID" value="NZ_JAPNKE010000002.1"/>
</dbReference>
<sequence>MRRDRLVMLALADGHELGAALLPADGEEDEFAEPIRAAIVEPDQDELWVGDSVARWFRLKPGRCVKNGCLRAAGRMAEETFDSDAKLSFGPDNRRVLREGGAVRVFDGEWQTLLSVRAHETLGGAALGPAGLALVVDDDVVLLAPEACAGPEFAPSGWPQPKRLYSRELDECPDCPGPPLGCRRWRSYQDEVHNEALALLPDGAVVVHVDGETRAIRDGRQAWTTKTGGVGAVVQVGERVLGFSGGLEEDDPPALYALDLEGRPQWRTPLAMKGPDGFFFTDDVLLANAGATLLAGFETNIAVFALQ</sequence>
<protein>
    <submittedName>
        <fullName evidence="1">Uncharacterized protein</fullName>
    </submittedName>
</protein>
<reference evidence="1" key="1">
    <citation type="submission" date="2022-11" db="EMBL/GenBank/DDBJ databases">
        <title>Minimal conservation of predation-associated metabolite biosynthetic gene clusters underscores biosynthetic potential of Myxococcota including descriptions for ten novel species: Archangium lansinium sp. nov., Myxococcus landrumus sp. nov., Nannocystis bai.</title>
        <authorList>
            <person name="Ahearne A."/>
            <person name="Stevens C."/>
            <person name="Phillips K."/>
        </authorList>
    </citation>
    <scope>NUCLEOTIDE SEQUENCE</scope>
    <source>
        <strain evidence="1">Na p29</strain>
    </source>
</reference>
<gene>
    <name evidence="1" type="ORF">OV079_26220</name>
</gene>
<organism evidence="1 2">
    <name type="scientific">Nannocystis pusilla</name>
    <dbReference type="NCBI Taxonomy" id="889268"/>
    <lineage>
        <taxon>Bacteria</taxon>
        <taxon>Pseudomonadati</taxon>
        <taxon>Myxococcota</taxon>
        <taxon>Polyangia</taxon>
        <taxon>Nannocystales</taxon>
        <taxon>Nannocystaceae</taxon>
        <taxon>Nannocystis</taxon>
    </lineage>
</organism>
<evidence type="ECO:0000313" key="1">
    <source>
        <dbReference type="EMBL" id="MCY1008991.1"/>
    </source>
</evidence>
<dbReference type="AlphaFoldDB" id="A0A9X3F034"/>
<evidence type="ECO:0000313" key="2">
    <source>
        <dbReference type="Proteomes" id="UP001150924"/>
    </source>
</evidence>
<name>A0A9X3F034_9BACT</name>